<proteinExistence type="predicted"/>
<name>A0ACA9LBK1_9GLOM</name>
<sequence length="114" mass="13012">MSLHNILPGDGAVSNSIIYGGNFFMGGNIVFGDGNSHVENEEYDDYGIKERSKNLDDDEIMDLSNEHNETQKFSELDEDMLLSEKVSWELDFWYKEDSPYSFDDPEDGKLSAQE</sequence>
<evidence type="ECO:0000313" key="2">
    <source>
        <dbReference type="Proteomes" id="UP000789702"/>
    </source>
</evidence>
<gene>
    <name evidence="1" type="ORF">DHETER_LOCUS3689</name>
</gene>
<dbReference type="EMBL" id="CAJVPU010003290">
    <property type="protein sequence ID" value="CAG8516046.1"/>
    <property type="molecule type" value="Genomic_DNA"/>
</dbReference>
<reference evidence="1" key="1">
    <citation type="submission" date="2021-06" db="EMBL/GenBank/DDBJ databases">
        <authorList>
            <person name="Kallberg Y."/>
            <person name="Tangrot J."/>
            <person name="Rosling A."/>
        </authorList>
    </citation>
    <scope>NUCLEOTIDE SEQUENCE</scope>
    <source>
        <strain evidence="1">IL203A</strain>
    </source>
</reference>
<comment type="caution">
    <text evidence="1">The sequence shown here is derived from an EMBL/GenBank/DDBJ whole genome shotgun (WGS) entry which is preliminary data.</text>
</comment>
<keyword evidence="2" id="KW-1185">Reference proteome</keyword>
<protein>
    <submittedName>
        <fullName evidence="1">470_t:CDS:1</fullName>
    </submittedName>
</protein>
<accession>A0ACA9LBK1</accession>
<dbReference type="Proteomes" id="UP000789702">
    <property type="component" value="Unassembled WGS sequence"/>
</dbReference>
<feature type="non-terminal residue" evidence="1">
    <location>
        <position position="114"/>
    </location>
</feature>
<organism evidence="1 2">
    <name type="scientific">Dentiscutata heterogama</name>
    <dbReference type="NCBI Taxonomy" id="1316150"/>
    <lineage>
        <taxon>Eukaryota</taxon>
        <taxon>Fungi</taxon>
        <taxon>Fungi incertae sedis</taxon>
        <taxon>Mucoromycota</taxon>
        <taxon>Glomeromycotina</taxon>
        <taxon>Glomeromycetes</taxon>
        <taxon>Diversisporales</taxon>
        <taxon>Gigasporaceae</taxon>
        <taxon>Dentiscutata</taxon>
    </lineage>
</organism>
<evidence type="ECO:0000313" key="1">
    <source>
        <dbReference type="EMBL" id="CAG8516046.1"/>
    </source>
</evidence>